<keyword evidence="2" id="KW-1185">Reference proteome</keyword>
<name>A0ACB8ID83_CITSI</name>
<reference evidence="2" key="1">
    <citation type="journal article" date="2023" name="Hortic. Res.">
        <title>A chromosome-level phased genome enabling allele-level studies in sweet orange: a case study on citrus Huanglongbing tolerance.</title>
        <authorList>
            <person name="Wu B."/>
            <person name="Yu Q."/>
            <person name="Deng Z."/>
            <person name="Duan Y."/>
            <person name="Luo F."/>
            <person name="Gmitter F. Jr."/>
        </authorList>
    </citation>
    <scope>NUCLEOTIDE SEQUENCE [LARGE SCALE GENOMIC DNA]</scope>
    <source>
        <strain evidence="2">cv. Valencia</strain>
    </source>
</reference>
<evidence type="ECO:0000313" key="2">
    <source>
        <dbReference type="Proteomes" id="UP000829398"/>
    </source>
</evidence>
<protein>
    <submittedName>
        <fullName evidence="1">Beta-glucosidase 11</fullName>
    </submittedName>
</protein>
<organism evidence="1 2">
    <name type="scientific">Citrus sinensis</name>
    <name type="common">Sweet orange</name>
    <name type="synonym">Citrus aurantium var. sinensis</name>
    <dbReference type="NCBI Taxonomy" id="2711"/>
    <lineage>
        <taxon>Eukaryota</taxon>
        <taxon>Viridiplantae</taxon>
        <taxon>Streptophyta</taxon>
        <taxon>Embryophyta</taxon>
        <taxon>Tracheophyta</taxon>
        <taxon>Spermatophyta</taxon>
        <taxon>Magnoliopsida</taxon>
        <taxon>eudicotyledons</taxon>
        <taxon>Gunneridae</taxon>
        <taxon>Pentapetalae</taxon>
        <taxon>rosids</taxon>
        <taxon>malvids</taxon>
        <taxon>Sapindales</taxon>
        <taxon>Rutaceae</taxon>
        <taxon>Aurantioideae</taxon>
        <taxon>Citrus</taxon>
    </lineage>
</organism>
<dbReference type="EMBL" id="CM039177">
    <property type="protein sequence ID" value="KAH9694923.1"/>
    <property type="molecule type" value="Genomic_DNA"/>
</dbReference>
<dbReference type="Proteomes" id="UP000829398">
    <property type="component" value="Chromosome 8"/>
</dbReference>
<proteinExistence type="predicted"/>
<comment type="caution">
    <text evidence="1">The sequence shown here is derived from an EMBL/GenBank/DDBJ whole genome shotgun (WGS) entry which is preliminary data.</text>
</comment>
<gene>
    <name evidence="1" type="ORF">KPL71_022579</name>
</gene>
<evidence type="ECO:0000313" key="1">
    <source>
        <dbReference type="EMBL" id="KAH9694923.1"/>
    </source>
</evidence>
<sequence>MLRPFFLLIFLLNLAASALTAVEYTKNDFPPGFIFGSGTSAYQVEGAANEDGRTPSIWDTFAHAGNVPGTGDVACDEYHKYKEDVKLMADTGLDAYRFSISWSRLIPNGRGPVNPKGLQYYNNLINELISYGIQPHVTLHHLDLPQALEDEYGGWINRMIVKDFTAYADVCFREFGDRVSYWTTVNEPNGFAMVGYDFGIAPPKRCSPPLNNCSRGNSSTEPYMAVHHLLLAHASVARLYKKNYQDKQHGYIGLSIFSFGVFPLTNSEEDAIATQRYFDFLIGWVANPLVYGDYPKTMKQNAGSRLPAFTDRESQQIKGSADFIGVINYCMIYIKDNPSSLKQEHRDWSADTATKAFFKQDTAASSNEPSSLQIVLEYFKRVYGNPPIYVHENGLATPRHSSLEDISRVKYLHAYIGSVLDAVRNGSNTRGYFVWSFLDVFELLDGYASSYGLYYVDRDDPDLKRYPKLSALWYSQFLKGRSVRSDEVFTL</sequence>
<accession>A0ACB8ID83</accession>